<feature type="compositionally biased region" description="Low complexity" evidence="7">
    <location>
        <begin position="135"/>
        <end position="150"/>
    </location>
</feature>
<keyword evidence="12" id="KW-1185">Reference proteome</keyword>
<keyword evidence="5 8" id="KW-1133">Transmembrane helix</keyword>
<feature type="signal peptide" evidence="9">
    <location>
        <begin position="1"/>
        <end position="29"/>
    </location>
</feature>
<name>A0A5R9E3S7_9ACTN</name>
<sequence length="861" mass="88111">MAAIARWCIRHRLVAVLLWLSALCGVSVAAVFAGTAYSNDYGVPGTESGRAAELLRDGFHGRFDGGDTIVWHSTQGSVRSAAVEQRVTAMLKKVERLDGVAAVTGPYATSPQSPSGKAAGASAGTPDGAGEGDGAAKPAKPAKAARTAKPAKADKSGTSDTKKGAEERSDGKGSGTASGRTSAGQTVAGKTSIEKEASADTASAGTTSAASGTAGKARDGAAAAGAAGDAGSGPDGAARISEDGRTAYATVVFEAQPGDVPEAQARAVVDTAKAAARDGLRVELGGSATALAETPTSHLAEIVGVAVAAVVLFLAFGSLAASLLPIATALVSVGAAYAGIVLLGHVMDVADFAPVLGLLIGLGVGIDYALFIVTRHRKGLRRGLTVADAAENAVATTGRAVVFAGLTVCIALLGMLILQLSFLNGVAIAASLTVLLTVAASVTLLPALLSFIGMRALGRPERRRIARRGPRPELPTGFAARWSAFVERRPKLLGLGATVVMAVLALPTFSLHLGTSDQGNAPVSSTTRKAYDLVAEGFGPGTNGPLTLVAALDGADDRLAMQQLPAALRVTEGVASVSPVTFNSRADTAVVTVIPESAPQSQRTSELVDRLRADVLPAAESGTSLEVSVGGVTASYDDFADVIVGKLPLFVGVVIALGCVLLLLAFRSVGIPLKAALMNVAAVASAFGVVVAIFQWGWGSEPLGLGSAGPIEPFLPVIMVSVLFGLSMDYQVFLVSRMYEEWLETRDNRRAVRVGLAETGRVINSAAVIMISVFLAFVLSGDRVIAMFGIGLAAAVALDAFVLRTLLVPALMHMLGSANWWLPRWLDRLLPRISIETPESLSPAHARIAGTRVSEDGTLSR</sequence>
<dbReference type="AlphaFoldDB" id="A0A5R9E3S7"/>
<feature type="chain" id="PRO_5038538620" evidence="9">
    <location>
        <begin position="30"/>
        <end position="861"/>
    </location>
</feature>
<dbReference type="Pfam" id="PF03176">
    <property type="entry name" value="MMPL"/>
    <property type="match status" value="2"/>
</dbReference>
<feature type="transmembrane region" description="Helical" evidence="8">
    <location>
        <begin position="492"/>
        <end position="513"/>
    </location>
</feature>
<feature type="transmembrane region" description="Helical" evidence="8">
    <location>
        <begin position="323"/>
        <end position="346"/>
    </location>
</feature>
<comment type="caution">
    <text evidence="11">The sequence shown here is derived from an EMBL/GenBank/DDBJ whole genome shotgun (WGS) entry which is preliminary data.</text>
</comment>
<evidence type="ECO:0000256" key="9">
    <source>
        <dbReference type="SAM" id="SignalP"/>
    </source>
</evidence>
<feature type="transmembrane region" description="Helical" evidence="8">
    <location>
        <begin position="647"/>
        <end position="666"/>
    </location>
</feature>
<evidence type="ECO:0000259" key="10">
    <source>
        <dbReference type="PROSITE" id="PS50156"/>
    </source>
</evidence>
<feature type="region of interest" description="Disordered" evidence="7">
    <location>
        <begin position="105"/>
        <end position="216"/>
    </location>
</feature>
<evidence type="ECO:0000256" key="2">
    <source>
        <dbReference type="ARBA" id="ARBA00010157"/>
    </source>
</evidence>
<dbReference type="InterPro" id="IPR000731">
    <property type="entry name" value="SSD"/>
</dbReference>
<evidence type="ECO:0000256" key="3">
    <source>
        <dbReference type="ARBA" id="ARBA00022475"/>
    </source>
</evidence>
<keyword evidence="4 8" id="KW-0812">Transmembrane</keyword>
<keyword evidence="3" id="KW-1003">Cell membrane</keyword>
<evidence type="ECO:0000256" key="5">
    <source>
        <dbReference type="ARBA" id="ARBA00022989"/>
    </source>
</evidence>
<dbReference type="InterPro" id="IPR004869">
    <property type="entry name" value="MMPL_dom"/>
</dbReference>
<dbReference type="RefSeq" id="WP_138053000.1">
    <property type="nucleotide sequence ID" value="NZ_VAWE01000001.1"/>
</dbReference>
<dbReference type="GO" id="GO:0005886">
    <property type="term" value="C:plasma membrane"/>
    <property type="evidence" value="ECO:0007669"/>
    <property type="project" value="UniProtKB-SubCell"/>
</dbReference>
<feature type="transmembrane region" description="Helical" evidence="8">
    <location>
        <begin position="760"/>
        <end position="779"/>
    </location>
</feature>
<dbReference type="EMBL" id="VAWE01000001">
    <property type="protein sequence ID" value="TLQ43592.1"/>
    <property type="molecule type" value="Genomic_DNA"/>
</dbReference>
<gene>
    <name evidence="11" type="ORF">FEF34_10960</name>
</gene>
<feature type="compositionally biased region" description="Low complexity" evidence="7">
    <location>
        <begin position="110"/>
        <end position="126"/>
    </location>
</feature>
<keyword evidence="9" id="KW-0732">Signal</keyword>
<dbReference type="PROSITE" id="PS50156">
    <property type="entry name" value="SSD"/>
    <property type="match status" value="1"/>
</dbReference>
<evidence type="ECO:0000313" key="11">
    <source>
        <dbReference type="EMBL" id="TLQ43592.1"/>
    </source>
</evidence>
<feature type="domain" description="SSD" evidence="10">
    <location>
        <begin position="318"/>
        <end position="451"/>
    </location>
</feature>
<reference evidence="11 12" key="1">
    <citation type="submission" date="2019-05" db="EMBL/GenBank/DDBJ databases">
        <title>Streptomyces marianii sp. nov., a novel marine actinomycete from southern coast of India.</title>
        <authorList>
            <person name="Iniyan A.M."/>
            <person name="Wink J."/>
            <person name="Ramprasad E."/>
            <person name="Ramana C.V."/>
            <person name="Bunk B."/>
            <person name="Sproer C."/>
            <person name="Joseph F.-J.R.S."/>
            <person name="Vincent S.G.P."/>
        </authorList>
    </citation>
    <scope>NUCLEOTIDE SEQUENCE [LARGE SCALE GENOMIC DNA]</scope>
    <source>
        <strain evidence="11 12">ICN19</strain>
    </source>
</reference>
<dbReference type="PANTHER" id="PTHR33406:SF11">
    <property type="entry name" value="MEMBRANE PROTEIN SCO6666-RELATED"/>
    <property type="match status" value="1"/>
</dbReference>
<feature type="transmembrane region" description="Helical" evidence="8">
    <location>
        <begin position="352"/>
        <end position="373"/>
    </location>
</feature>
<evidence type="ECO:0000256" key="8">
    <source>
        <dbReference type="SAM" id="Phobius"/>
    </source>
</evidence>
<feature type="transmembrane region" description="Helical" evidence="8">
    <location>
        <begin position="718"/>
        <end position="739"/>
    </location>
</feature>
<dbReference type="InterPro" id="IPR050545">
    <property type="entry name" value="Mycobact_MmpL"/>
</dbReference>
<keyword evidence="6 8" id="KW-0472">Membrane</keyword>
<dbReference type="PANTHER" id="PTHR33406">
    <property type="entry name" value="MEMBRANE PROTEIN MJ1562-RELATED"/>
    <property type="match status" value="1"/>
</dbReference>
<dbReference type="OrthoDB" id="7051771at2"/>
<feature type="transmembrane region" description="Helical" evidence="8">
    <location>
        <begin position="785"/>
        <end position="807"/>
    </location>
</feature>
<evidence type="ECO:0000256" key="1">
    <source>
        <dbReference type="ARBA" id="ARBA00004651"/>
    </source>
</evidence>
<feature type="transmembrane region" description="Helical" evidence="8">
    <location>
        <begin position="678"/>
        <end position="698"/>
    </location>
</feature>
<feature type="transmembrane region" description="Helical" evidence="8">
    <location>
        <begin position="298"/>
        <end position="316"/>
    </location>
</feature>
<feature type="transmembrane region" description="Helical" evidence="8">
    <location>
        <begin position="400"/>
        <end position="422"/>
    </location>
</feature>
<comment type="subcellular location">
    <subcellularLocation>
        <location evidence="1">Cell membrane</location>
        <topology evidence="1">Multi-pass membrane protein</topology>
    </subcellularLocation>
</comment>
<dbReference type="Proteomes" id="UP000305921">
    <property type="component" value="Unassembled WGS sequence"/>
</dbReference>
<protein>
    <submittedName>
        <fullName evidence="11">MMPL family transporter</fullName>
    </submittedName>
</protein>
<evidence type="ECO:0000256" key="7">
    <source>
        <dbReference type="SAM" id="MobiDB-lite"/>
    </source>
</evidence>
<proteinExistence type="inferred from homology"/>
<evidence type="ECO:0000256" key="6">
    <source>
        <dbReference type="ARBA" id="ARBA00023136"/>
    </source>
</evidence>
<dbReference type="SUPFAM" id="SSF82866">
    <property type="entry name" value="Multidrug efflux transporter AcrB transmembrane domain"/>
    <property type="match status" value="2"/>
</dbReference>
<feature type="compositionally biased region" description="Basic and acidic residues" evidence="7">
    <location>
        <begin position="151"/>
        <end position="171"/>
    </location>
</feature>
<comment type="similarity">
    <text evidence="2">Belongs to the resistance-nodulation-cell division (RND) (TC 2.A.6) family. MmpL subfamily.</text>
</comment>
<feature type="transmembrane region" description="Helical" evidence="8">
    <location>
        <begin position="428"/>
        <end position="454"/>
    </location>
</feature>
<evidence type="ECO:0000313" key="12">
    <source>
        <dbReference type="Proteomes" id="UP000305921"/>
    </source>
</evidence>
<dbReference type="Gene3D" id="1.20.1640.10">
    <property type="entry name" value="Multidrug efflux transporter AcrB transmembrane domain"/>
    <property type="match status" value="2"/>
</dbReference>
<organism evidence="11 12">
    <name type="scientific">Streptomyces marianii</name>
    <dbReference type="NCBI Taxonomy" id="1817406"/>
    <lineage>
        <taxon>Bacteria</taxon>
        <taxon>Bacillati</taxon>
        <taxon>Actinomycetota</taxon>
        <taxon>Actinomycetes</taxon>
        <taxon>Kitasatosporales</taxon>
        <taxon>Streptomycetaceae</taxon>
        <taxon>Streptomyces</taxon>
    </lineage>
</organism>
<accession>A0A5R9E3S7</accession>
<feature type="compositionally biased region" description="Low complexity" evidence="7">
    <location>
        <begin position="199"/>
        <end position="216"/>
    </location>
</feature>
<feature type="compositionally biased region" description="Low complexity" evidence="7">
    <location>
        <begin position="175"/>
        <end position="186"/>
    </location>
</feature>
<evidence type="ECO:0000256" key="4">
    <source>
        <dbReference type="ARBA" id="ARBA00022692"/>
    </source>
</evidence>